<proteinExistence type="predicted"/>
<name>A0ABZ1CIL0_9PROT</name>
<dbReference type="InterPro" id="IPR011979">
    <property type="entry name" value="Antitox_Xre"/>
</dbReference>
<reference evidence="3 4" key="1">
    <citation type="submission" date="2023-12" db="EMBL/GenBank/DDBJ databases">
        <title>Thiobacillus sedimentum sp. nov., a chemolithoautotrophic sulfur-oxidizing bacterium isolated from freshwater sediment.</title>
        <authorList>
            <person name="Luo J."/>
            <person name="Dai C."/>
        </authorList>
    </citation>
    <scope>NUCLEOTIDE SEQUENCE [LARGE SCALE GENOMIC DNA]</scope>
    <source>
        <strain evidence="3 4">SCUT-2</strain>
    </source>
</reference>
<evidence type="ECO:0000259" key="2">
    <source>
        <dbReference type="Pfam" id="PF20432"/>
    </source>
</evidence>
<dbReference type="Proteomes" id="UP001334732">
    <property type="component" value="Chromosome"/>
</dbReference>
<keyword evidence="4" id="KW-1185">Reference proteome</keyword>
<accession>A0ABZ1CIL0</accession>
<feature type="domain" description="Antitoxin Xre-like helix-turn-helix" evidence="2">
    <location>
        <begin position="31"/>
        <end position="92"/>
    </location>
</feature>
<dbReference type="EMBL" id="CP141769">
    <property type="protein sequence ID" value="WRS39240.1"/>
    <property type="molecule type" value="Genomic_DNA"/>
</dbReference>
<gene>
    <name evidence="3" type="ORF">VA613_14730</name>
</gene>
<protein>
    <submittedName>
        <fullName evidence="3">Antitoxin Xre-like helix-turn-helix domain-containing protein</fullName>
    </submittedName>
</protein>
<dbReference type="RefSeq" id="WP_324779773.1">
    <property type="nucleotide sequence ID" value="NZ_CP141769.1"/>
</dbReference>
<feature type="domain" description="Antitoxin Xre/MbcA/ParS-like toxin-binding" evidence="1">
    <location>
        <begin position="97"/>
        <end position="146"/>
    </location>
</feature>
<dbReference type="InterPro" id="IPR046847">
    <property type="entry name" value="Xre-like_HTH"/>
</dbReference>
<organism evidence="3 4">
    <name type="scientific">Thiobacillus sedimenti</name>
    <dbReference type="NCBI Taxonomy" id="3110231"/>
    <lineage>
        <taxon>Bacteria</taxon>
        <taxon>Pseudomonadati</taxon>
        <taxon>Pseudomonadota</taxon>
        <taxon>Betaproteobacteria</taxon>
        <taxon>Nitrosomonadales</taxon>
        <taxon>Thiobacillaceae</taxon>
        <taxon>Thiobacillus</taxon>
    </lineage>
</organism>
<dbReference type="NCBIfam" id="TIGR02293">
    <property type="entry name" value="TAS_TIGR02293"/>
    <property type="match status" value="1"/>
</dbReference>
<evidence type="ECO:0000313" key="4">
    <source>
        <dbReference type="Proteomes" id="UP001334732"/>
    </source>
</evidence>
<evidence type="ECO:0000259" key="1">
    <source>
        <dbReference type="Pfam" id="PF09722"/>
    </source>
</evidence>
<dbReference type="Pfam" id="PF09722">
    <property type="entry name" value="Xre_MbcA_ParS_C"/>
    <property type="match status" value="1"/>
</dbReference>
<sequence length="149" mass="16032">MSQHLTDPSIGALRLLGGATILHVGPGSPLEWVASIRQGFPIQVLDSLAANIQATPAELAQLLGISVHTVAQRRRLGSLTSQQSERLLRLARVLARAEEVFDDLSNAFHWLTSPLIVLRGETPASLLDTEVGGELVMDTLGRIEHGIFA</sequence>
<evidence type="ECO:0000313" key="3">
    <source>
        <dbReference type="EMBL" id="WRS39240.1"/>
    </source>
</evidence>
<dbReference type="Pfam" id="PF20432">
    <property type="entry name" value="Xre-like-HTH"/>
    <property type="match status" value="1"/>
</dbReference>
<dbReference type="InterPro" id="IPR024467">
    <property type="entry name" value="Xre/MbcA/ParS-like_toxin-bd"/>
</dbReference>